<proteinExistence type="predicted"/>
<organism evidence="1">
    <name type="scientific">freshwater metagenome</name>
    <dbReference type="NCBI Taxonomy" id="449393"/>
    <lineage>
        <taxon>unclassified sequences</taxon>
        <taxon>metagenomes</taxon>
        <taxon>ecological metagenomes</taxon>
    </lineage>
</organism>
<dbReference type="AlphaFoldDB" id="A0A6J6Z3Z0"/>
<dbReference type="EMBL" id="CAFAAJ010000146">
    <property type="protein sequence ID" value="CAB4816149.1"/>
    <property type="molecule type" value="Genomic_DNA"/>
</dbReference>
<gene>
    <name evidence="1" type="ORF">UFOPK3001_01904</name>
</gene>
<accession>A0A6J6Z3Z0</accession>
<name>A0A6J6Z3Z0_9ZZZZ</name>
<sequence length="62" mass="6442">MTRWRMSGRRILGSGSEMSSNAIVSFMPENIRALSGSLSIGLARAWRIAASTSLIAGSGSGA</sequence>
<protein>
    <submittedName>
        <fullName evidence="1">Unannotated protein</fullName>
    </submittedName>
</protein>
<evidence type="ECO:0000313" key="1">
    <source>
        <dbReference type="EMBL" id="CAB4816149.1"/>
    </source>
</evidence>
<reference evidence="1" key="1">
    <citation type="submission" date="2020-05" db="EMBL/GenBank/DDBJ databases">
        <authorList>
            <person name="Chiriac C."/>
            <person name="Salcher M."/>
            <person name="Ghai R."/>
            <person name="Kavagutti S V."/>
        </authorList>
    </citation>
    <scope>NUCLEOTIDE SEQUENCE</scope>
</reference>